<dbReference type="NCBIfam" id="TIGR01509">
    <property type="entry name" value="HAD-SF-IA-v3"/>
    <property type="match status" value="1"/>
</dbReference>
<dbReference type="Pfam" id="PF00702">
    <property type="entry name" value="Hydrolase"/>
    <property type="match status" value="1"/>
</dbReference>
<dbReference type="RefSeq" id="WP_162004834.1">
    <property type="nucleotide sequence ID" value="NZ_BKZW01000001.1"/>
</dbReference>
<dbReference type="GO" id="GO:0016787">
    <property type="term" value="F:hydrolase activity"/>
    <property type="evidence" value="ECO:0007669"/>
    <property type="project" value="UniProtKB-KW"/>
</dbReference>
<dbReference type="NCBIfam" id="TIGR01662">
    <property type="entry name" value="HAD-SF-IIIA"/>
    <property type="match status" value="1"/>
</dbReference>
<accession>A0A5J4KID0</accession>
<keyword evidence="3" id="KW-0460">Magnesium</keyword>
<protein>
    <recommendedName>
        <fullName evidence="6">Haloacid dehalogenase</fullName>
    </recommendedName>
</protein>
<dbReference type="InterPro" id="IPR036412">
    <property type="entry name" value="HAD-like_sf"/>
</dbReference>
<organism evidence="4 5">
    <name type="scientific">Dictyobacter vulcani</name>
    <dbReference type="NCBI Taxonomy" id="2607529"/>
    <lineage>
        <taxon>Bacteria</taxon>
        <taxon>Bacillati</taxon>
        <taxon>Chloroflexota</taxon>
        <taxon>Ktedonobacteria</taxon>
        <taxon>Ktedonobacterales</taxon>
        <taxon>Dictyobacteraceae</taxon>
        <taxon>Dictyobacter</taxon>
    </lineage>
</organism>
<dbReference type="SFLD" id="SFLDS00003">
    <property type="entry name" value="Haloacid_Dehalogenase"/>
    <property type="match status" value="1"/>
</dbReference>
<evidence type="ECO:0000256" key="2">
    <source>
        <dbReference type="ARBA" id="ARBA00022801"/>
    </source>
</evidence>
<dbReference type="PRINTS" id="PR00413">
    <property type="entry name" value="HADHALOGNASE"/>
</dbReference>
<dbReference type="NCBIfam" id="TIGR01549">
    <property type="entry name" value="HAD-SF-IA-v1"/>
    <property type="match status" value="1"/>
</dbReference>
<evidence type="ECO:0008006" key="6">
    <source>
        <dbReference type="Google" id="ProtNLM"/>
    </source>
</evidence>
<keyword evidence="2" id="KW-0378">Hydrolase</keyword>
<name>A0A5J4KID0_9CHLR</name>
<evidence type="ECO:0000313" key="4">
    <source>
        <dbReference type="EMBL" id="GER85911.1"/>
    </source>
</evidence>
<reference evidence="4 5" key="1">
    <citation type="submission" date="2019-10" db="EMBL/GenBank/DDBJ databases">
        <title>Dictyobacter vulcani sp. nov., within the class Ktedonobacteria, isolated from soil of volcanic Mt. Zao.</title>
        <authorList>
            <person name="Zheng Y."/>
            <person name="Wang C.M."/>
            <person name="Sakai Y."/>
            <person name="Abe K."/>
            <person name="Yokota A."/>
            <person name="Yabe S."/>
        </authorList>
    </citation>
    <scope>NUCLEOTIDE SEQUENCE [LARGE SCALE GENOMIC DNA]</scope>
    <source>
        <strain evidence="4 5">W12</strain>
    </source>
</reference>
<dbReference type="InterPro" id="IPR023214">
    <property type="entry name" value="HAD_sf"/>
</dbReference>
<gene>
    <name evidence="4" type="ORF">KDW_00730</name>
</gene>
<comment type="cofactor">
    <cofactor evidence="1">
        <name>Mg(2+)</name>
        <dbReference type="ChEBI" id="CHEBI:18420"/>
    </cofactor>
</comment>
<dbReference type="PANTHER" id="PTHR46470">
    <property type="entry name" value="N-ACYLNEURAMINATE-9-PHOSPHATASE"/>
    <property type="match status" value="1"/>
</dbReference>
<dbReference type="Gene3D" id="3.40.50.1000">
    <property type="entry name" value="HAD superfamily/HAD-like"/>
    <property type="match status" value="1"/>
</dbReference>
<keyword evidence="5" id="KW-1185">Reference proteome</keyword>
<dbReference type="EMBL" id="BKZW01000001">
    <property type="protein sequence ID" value="GER85911.1"/>
    <property type="molecule type" value="Genomic_DNA"/>
</dbReference>
<dbReference type="SUPFAM" id="SSF56784">
    <property type="entry name" value="HAD-like"/>
    <property type="match status" value="1"/>
</dbReference>
<evidence type="ECO:0000313" key="5">
    <source>
        <dbReference type="Proteomes" id="UP000326912"/>
    </source>
</evidence>
<dbReference type="InterPro" id="IPR006439">
    <property type="entry name" value="HAD-SF_hydro_IA"/>
</dbReference>
<evidence type="ECO:0000256" key="1">
    <source>
        <dbReference type="ARBA" id="ARBA00001946"/>
    </source>
</evidence>
<dbReference type="InterPro" id="IPR051400">
    <property type="entry name" value="HAD-like_hydrolase"/>
</dbReference>
<dbReference type="AlphaFoldDB" id="A0A5J4KID0"/>
<evidence type="ECO:0000256" key="3">
    <source>
        <dbReference type="ARBA" id="ARBA00022842"/>
    </source>
</evidence>
<dbReference type="InterPro" id="IPR006549">
    <property type="entry name" value="HAD-SF_hydro_IIIA"/>
</dbReference>
<dbReference type="GO" id="GO:0044281">
    <property type="term" value="P:small molecule metabolic process"/>
    <property type="evidence" value="ECO:0007669"/>
    <property type="project" value="UniProtKB-ARBA"/>
</dbReference>
<sequence length="249" mass="27982">MTIQAVIFDLGGTLIDWPDWDTGAVERWGQSYDYVCTTIPTRQWPERSRYIEAMRGAELAHWQRVNTQHSSATPQEVVQEGFQALDFVVNAQELLVALDGYARAVSGWAIIFPDSVSTLLSLKKQGYRLGLLSNTWWAADWHNADLATHGLDSLLDEVVYTSELPYSKPHPEVFQTVCQRLQVDPAQCVMVGDRLIDDISGALGVGMRGIWRKNSNPWSRSSDIQPTATITQLAELLPLLELWNHSVSK</sequence>
<dbReference type="SFLD" id="SFLDG01129">
    <property type="entry name" value="C1.5:_HAD__Beta-PGM__Phosphata"/>
    <property type="match status" value="1"/>
</dbReference>
<dbReference type="Gene3D" id="1.20.120.710">
    <property type="entry name" value="Haloacid dehalogenase hydrolase-like domain"/>
    <property type="match status" value="1"/>
</dbReference>
<proteinExistence type="predicted"/>
<comment type="caution">
    <text evidence="4">The sequence shown here is derived from an EMBL/GenBank/DDBJ whole genome shotgun (WGS) entry which is preliminary data.</text>
</comment>
<dbReference type="Proteomes" id="UP000326912">
    <property type="component" value="Unassembled WGS sequence"/>
</dbReference>